<keyword evidence="2" id="KW-1185">Reference proteome</keyword>
<name>A0ABY4L6E0_THEAE</name>
<protein>
    <recommendedName>
        <fullName evidence="3">N-acetyltransferase domain-containing protein</fullName>
    </recommendedName>
</protein>
<dbReference type="Proteomes" id="UP000832041">
    <property type="component" value="Chromosome"/>
</dbReference>
<dbReference type="InterPro" id="IPR039968">
    <property type="entry name" value="BcerS-like"/>
</dbReference>
<gene>
    <name evidence="1" type="ORF">FOF52_21585</name>
</gene>
<evidence type="ECO:0000313" key="1">
    <source>
        <dbReference type="EMBL" id="UPT23216.1"/>
    </source>
</evidence>
<reference evidence="1 2" key="1">
    <citation type="submission" date="2020-04" db="EMBL/GenBank/DDBJ databases">
        <title>Thermobifida alba genome sequencing and assembly.</title>
        <authorList>
            <person name="Luzics S."/>
            <person name="Horvath B."/>
            <person name="Nagy I."/>
            <person name="Toth A."/>
            <person name="Nagy I."/>
            <person name="Kukolya J."/>
        </authorList>
    </citation>
    <scope>NUCLEOTIDE SEQUENCE [LARGE SCALE GENOMIC DNA]</scope>
    <source>
        <strain evidence="1 2">DSM 43795</strain>
    </source>
</reference>
<evidence type="ECO:0008006" key="3">
    <source>
        <dbReference type="Google" id="ProtNLM"/>
    </source>
</evidence>
<proteinExistence type="predicted"/>
<dbReference type="RefSeq" id="WP_248591741.1">
    <property type="nucleotide sequence ID" value="NZ_BAABEB010000018.1"/>
</dbReference>
<dbReference type="InterPro" id="IPR016181">
    <property type="entry name" value="Acyl_CoA_acyltransferase"/>
</dbReference>
<sequence>MSQRTVVPVGTDRTLVRAWVSVPRRSRAGDPTWVPPLKSDARAALDRSANPLYRHAAIEHFVLLEGRKPVGRVAATVYPAYNRKFGGHTGFFGFLDTPEGDGEAARLLLSHAEQWLAEQGMTRILGPYNYYSGQEMGLLVEGFDGPPAAFQPGGRPSDRELVEKAGYRYAFGMNTYCLEAGHLRRLAPAVIGAGQRAAEQLGVTVRRMDRAALDAELELVRNLFNRSFHDNSEIVPYPQDVFAGIVGQLKPFLDERLVSFIEWEGRTVGFVLSLPDLNELLLRLNGSLRPWDLLRIRSLVRRTRGMVVLLAGVLPEVPMGISPVLFGQILQGAVDGGYERVHTTWVHDSNRTMNRLIQHTAGLRPHRRYAMFEKELAAP</sequence>
<evidence type="ECO:0000313" key="2">
    <source>
        <dbReference type="Proteomes" id="UP000832041"/>
    </source>
</evidence>
<dbReference type="SUPFAM" id="SSF55729">
    <property type="entry name" value="Acyl-CoA N-acyltransferases (Nat)"/>
    <property type="match status" value="1"/>
</dbReference>
<dbReference type="EMBL" id="CP051627">
    <property type="protein sequence ID" value="UPT23216.1"/>
    <property type="molecule type" value="Genomic_DNA"/>
</dbReference>
<organism evidence="1 2">
    <name type="scientific">Thermobifida alba</name>
    <name type="common">Thermomonospora alba</name>
    <dbReference type="NCBI Taxonomy" id="53522"/>
    <lineage>
        <taxon>Bacteria</taxon>
        <taxon>Bacillati</taxon>
        <taxon>Actinomycetota</taxon>
        <taxon>Actinomycetes</taxon>
        <taxon>Streptosporangiales</taxon>
        <taxon>Nocardiopsidaceae</taxon>
        <taxon>Thermobifida</taxon>
    </lineage>
</organism>
<dbReference type="Gene3D" id="3.40.630.30">
    <property type="match status" value="1"/>
</dbReference>
<dbReference type="PANTHER" id="PTHR41368">
    <property type="entry name" value="PROTEIN YGHO"/>
    <property type="match status" value="1"/>
</dbReference>
<dbReference type="PANTHER" id="PTHR41368:SF1">
    <property type="entry name" value="PROTEIN YGHO"/>
    <property type="match status" value="1"/>
</dbReference>
<accession>A0ABY4L6E0</accession>